<evidence type="ECO:0000313" key="5">
    <source>
        <dbReference type="EMBL" id="ALB22286.1"/>
    </source>
</evidence>
<keyword evidence="3 4" id="KW-0012">Acyltransferase</keyword>
<dbReference type="EC" id="2.3.1.9" evidence="5"/>
<dbReference type="EMBL" id="CP012508">
    <property type="protein sequence ID" value="ALB22286.1"/>
    <property type="molecule type" value="Genomic_DNA"/>
</dbReference>
<proteinExistence type="inferred from homology"/>
<sequence length="441" mass="47323">MSTDLPGRAVYLVDGMRTPFLRAQVPEPGPFAAADLAVRAGQSLFSKLSLSPKIIQHIVVGCGGAAADEMNIARIVGLRLGCEQSTPAFTVQRNCASGLQAVDSGAQLIASGRHDLVLVGGCEAMSHAPLMSHPNIARWLAQLQKAKGHWQRLKLIPSFPFKNLKPESALLKGLSDPVVGLSMGQTAEIIAKRFHIDRQMMDAWAAQSHLRALAAQKNNIFSEEITPLYDGKGNSYLIDNGVRTDSTAERLAKLKPVFDRPYGHVTAGNSSQLTDGACLLLLASDKAVKKYQLKPLAKIKDVAWAGLDPRHMGLGPVHASHQILKRQKIAIEQIDCWEINEAFAAQTLACLAAFNDLEFCKSELKLRKAYGVIDREKVNVHGGAIAIGHPVGASGARILLHLAQVLKSNNAPAQGIASLCIGGGQGGAMLIENCQQKEIVE</sequence>
<dbReference type="AlphaFoldDB" id="A0A1L6TAK5"/>
<reference evidence="5 6" key="1">
    <citation type="journal article" date="2014" name="Genome Announc.">
        <title>Comparative Genome Analysis of Two Isolates of the Fish Pathogen Piscirickettsia salmonis from Different Hosts Reveals Major Differences in Virulence-Associated Secretion Systems.</title>
        <authorList>
            <person name="Bohle H."/>
            <person name="Henriquez P."/>
            <person name="Grothusen H."/>
            <person name="Navas E."/>
            <person name="Sandoval A."/>
            <person name="Bustamante F."/>
            <person name="Bustos P."/>
            <person name="Mancilla M."/>
        </authorList>
    </citation>
    <scope>NUCLEOTIDE SEQUENCE [LARGE SCALE GENOMIC DNA]</scope>
    <source>
        <strain evidence="6">B1-32597</strain>
    </source>
</reference>
<dbReference type="InterPro" id="IPR020610">
    <property type="entry name" value="Thiolase_AS"/>
</dbReference>
<dbReference type="SUPFAM" id="SSF53901">
    <property type="entry name" value="Thiolase-like"/>
    <property type="match status" value="2"/>
</dbReference>
<keyword evidence="2 4" id="KW-0808">Transferase</keyword>
<dbReference type="NCBIfam" id="TIGR01930">
    <property type="entry name" value="AcCoA-C-Actrans"/>
    <property type="match status" value="1"/>
</dbReference>
<dbReference type="PANTHER" id="PTHR18919">
    <property type="entry name" value="ACETYL-COA C-ACYLTRANSFERASE"/>
    <property type="match status" value="1"/>
</dbReference>
<evidence type="ECO:0000313" key="6">
    <source>
        <dbReference type="Proteomes" id="UP000029558"/>
    </source>
</evidence>
<dbReference type="OrthoDB" id="9764638at2"/>
<dbReference type="PROSITE" id="PS00099">
    <property type="entry name" value="THIOLASE_3"/>
    <property type="match status" value="1"/>
</dbReference>
<accession>A0A1L6TAK5</accession>
<dbReference type="NCBIfam" id="NF006030">
    <property type="entry name" value="PRK08170.1"/>
    <property type="match status" value="1"/>
</dbReference>
<dbReference type="Pfam" id="PF02803">
    <property type="entry name" value="Thiolase_C"/>
    <property type="match status" value="1"/>
</dbReference>
<dbReference type="RefSeq" id="WP_017377768.1">
    <property type="nucleotide sequence ID" value="NZ_CP012508.1"/>
</dbReference>
<dbReference type="GO" id="GO:0003985">
    <property type="term" value="F:acetyl-CoA C-acetyltransferase activity"/>
    <property type="evidence" value="ECO:0007669"/>
    <property type="project" value="UniProtKB-EC"/>
</dbReference>
<organism evidence="5 6">
    <name type="scientific">Piscirickettsia salmonis</name>
    <dbReference type="NCBI Taxonomy" id="1238"/>
    <lineage>
        <taxon>Bacteria</taxon>
        <taxon>Pseudomonadati</taxon>
        <taxon>Pseudomonadota</taxon>
        <taxon>Gammaproteobacteria</taxon>
        <taxon>Thiotrichales</taxon>
        <taxon>Piscirickettsiaceae</taxon>
        <taxon>Piscirickettsia</taxon>
    </lineage>
</organism>
<evidence type="ECO:0000256" key="3">
    <source>
        <dbReference type="ARBA" id="ARBA00023315"/>
    </source>
</evidence>
<dbReference type="Proteomes" id="UP000029558">
    <property type="component" value="Chromosome"/>
</dbReference>
<dbReference type="InterPro" id="IPR016039">
    <property type="entry name" value="Thiolase-like"/>
</dbReference>
<gene>
    <name evidence="5" type="ORF">KU39_1103</name>
</gene>
<dbReference type="PROSITE" id="PS00737">
    <property type="entry name" value="THIOLASE_2"/>
    <property type="match status" value="1"/>
</dbReference>
<dbReference type="PIRSF" id="PIRSF000429">
    <property type="entry name" value="Ac-CoA_Ac_transf"/>
    <property type="match status" value="1"/>
</dbReference>
<dbReference type="CDD" id="cd00751">
    <property type="entry name" value="thiolase"/>
    <property type="match status" value="1"/>
</dbReference>
<dbReference type="Gene3D" id="3.40.47.10">
    <property type="match status" value="1"/>
</dbReference>
<dbReference type="PANTHER" id="PTHR18919:SF151">
    <property type="entry name" value="BLR2427 PROTEIN"/>
    <property type="match status" value="1"/>
</dbReference>
<dbReference type="InterPro" id="IPR020616">
    <property type="entry name" value="Thiolase_N"/>
</dbReference>
<dbReference type="Pfam" id="PF00108">
    <property type="entry name" value="Thiolase_N"/>
    <property type="match status" value="1"/>
</dbReference>
<name>A0A1L6TAK5_PISSA</name>
<dbReference type="InterPro" id="IPR020613">
    <property type="entry name" value="Thiolase_CS"/>
</dbReference>
<protein>
    <submittedName>
        <fullName evidence="5">Acetyl-CoA C-acetyltransferase family protein</fullName>
        <ecNumber evidence="5">2.3.1.9</ecNumber>
    </submittedName>
</protein>
<comment type="similarity">
    <text evidence="1 4">Belongs to the thiolase-like superfamily. Thiolase family.</text>
</comment>
<evidence type="ECO:0000256" key="1">
    <source>
        <dbReference type="ARBA" id="ARBA00010982"/>
    </source>
</evidence>
<dbReference type="InterPro" id="IPR002155">
    <property type="entry name" value="Thiolase"/>
</dbReference>
<evidence type="ECO:0000256" key="2">
    <source>
        <dbReference type="ARBA" id="ARBA00022679"/>
    </source>
</evidence>
<evidence type="ECO:0000256" key="4">
    <source>
        <dbReference type="RuleBase" id="RU003557"/>
    </source>
</evidence>
<dbReference type="InterPro" id="IPR020617">
    <property type="entry name" value="Thiolase_C"/>
</dbReference>